<evidence type="ECO:0000313" key="2">
    <source>
        <dbReference type="EMBL" id="GFO02408.1"/>
    </source>
</evidence>
<gene>
    <name evidence="2" type="ORF">PoB_002891300</name>
</gene>
<keyword evidence="1" id="KW-0812">Transmembrane</keyword>
<proteinExistence type="predicted"/>
<dbReference type="Proteomes" id="UP000735302">
    <property type="component" value="Unassembled WGS sequence"/>
</dbReference>
<keyword evidence="1" id="KW-1133">Transmembrane helix</keyword>
<protein>
    <submittedName>
        <fullName evidence="2">Uncharacterized protein</fullName>
    </submittedName>
</protein>
<evidence type="ECO:0000256" key="1">
    <source>
        <dbReference type="SAM" id="Phobius"/>
    </source>
</evidence>
<feature type="transmembrane region" description="Helical" evidence="1">
    <location>
        <begin position="123"/>
        <end position="147"/>
    </location>
</feature>
<keyword evidence="1" id="KW-0472">Membrane</keyword>
<evidence type="ECO:0000313" key="3">
    <source>
        <dbReference type="Proteomes" id="UP000735302"/>
    </source>
</evidence>
<dbReference type="InterPro" id="IPR011735">
    <property type="entry name" value="WlaTC/HtrL_glycosyltransf"/>
</dbReference>
<feature type="transmembrane region" description="Helical" evidence="1">
    <location>
        <begin position="84"/>
        <end position="117"/>
    </location>
</feature>
<organism evidence="2 3">
    <name type="scientific">Plakobranchus ocellatus</name>
    <dbReference type="NCBI Taxonomy" id="259542"/>
    <lineage>
        <taxon>Eukaryota</taxon>
        <taxon>Metazoa</taxon>
        <taxon>Spiralia</taxon>
        <taxon>Lophotrochozoa</taxon>
        <taxon>Mollusca</taxon>
        <taxon>Gastropoda</taxon>
        <taxon>Heterobranchia</taxon>
        <taxon>Euthyneura</taxon>
        <taxon>Panpulmonata</taxon>
        <taxon>Sacoglossa</taxon>
        <taxon>Placobranchoidea</taxon>
        <taxon>Plakobranchidae</taxon>
        <taxon>Plakobranchus</taxon>
    </lineage>
</organism>
<sequence length="148" mass="16545">MVNSKVLFVEQAMQENPFKSDYFIWVDGGYGHGEVDEKNIYPPDEVWSPKHLLDYPNQVTITYRQELPTEEEKQRGFYKLDKSWVAGGLPFVVVISVVLMVVVISVVLMVVVISVVLMVMVTSVVLVVVVTSVVLMVVVIGLVLMALS</sequence>
<reference evidence="2 3" key="1">
    <citation type="journal article" date="2021" name="Elife">
        <title>Chloroplast acquisition without the gene transfer in kleptoplastic sea slugs, Plakobranchus ocellatus.</title>
        <authorList>
            <person name="Maeda T."/>
            <person name="Takahashi S."/>
            <person name="Yoshida T."/>
            <person name="Shimamura S."/>
            <person name="Takaki Y."/>
            <person name="Nagai Y."/>
            <person name="Toyoda A."/>
            <person name="Suzuki Y."/>
            <person name="Arimoto A."/>
            <person name="Ishii H."/>
            <person name="Satoh N."/>
            <person name="Nishiyama T."/>
            <person name="Hasebe M."/>
            <person name="Maruyama T."/>
            <person name="Minagawa J."/>
            <person name="Obokata J."/>
            <person name="Shigenobu S."/>
        </authorList>
    </citation>
    <scope>NUCLEOTIDE SEQUENCE [LARGE SCALE GENOMIC DNA]</scope>
</reference>
<keyword evidence="3" id="KW-1185">Reference proteome</keyword>
<name>A0AAV4A5E2_9GAST</name>
<accession>A0AAV4A5E2</accession>
<dbReference type="Pfam" id="PF09612">
    <property type="entry name" value="HtrL_YibB"/>
    <property type="match status" value="1"/>
</dbReference>
<dbReference type="AlphaFoldDB" id="A0AAV4A5E2"/>
<comment type="caution">
    <text evidence="2">The sequence shown here is derived from an EMBL/GenBank/DDBJ whole genome shotgun (WGS) entry which is preliminary data.</text>
</comment>
<dbReference type="EMBL" id="BLXT01003580">
    <property type="protein sequence ID" value="GFO02408.1"/>
    <property type="molecule type" value="Genomic_DNA"/>
</dbReference>